<dbReference type="Proteomes" id="UP000004291">
    <property type="component" value="Chromosome"/>
</dbReference>
<dbReference type="Gene3D" id="3.40.50.720">
    <property type="entry name" value="NAD(P)-binding Rossmann-like Domain"/>
    <property type="match status" value="1"/>
</dbReference>
<dbReference type="Pfam" id="PF00106">
    <property type="entry name" value="adh_short"/>
    <property type="match status" value="1"/>
</dbReference>
<protein>
    <submittedName>
        <fullName evidence="4">Short-chain dehydrogenase of various substrate specificity</fullName>
    </submittedName>
</protein>
<dbReference type="HOGENOM" id="CLU_010194_2_6_5"/>
<dbReference type="RefSeq" id="WP_007199802.1">
    <property type="nucleotide sequence ID" value="NZ_CM002917.1"/>
</dbReference>
<dbReference type="AlphaFoldDB" id="A9CWU7"/>
<dbReference type="GO" id="GO:0016491">
    <property type="term" value="F:oxidoreductase activity"/>
    <property type="evidence" value="ECO:0007669"/>
    <property type="project" value="UniProtKB-KW"/>
</dbReference>
<evidence type="ECO:0000256" key="2">
    <source>
        <dbReference type="ARBA" id="ARBA00023002"/>
    </source>
</evidence>
<name>A9CWU7_HOEPD</name>
<dbReference type="PRINTS" id="PR00080">
    <property type="entry name" value="SDRFAMILY"/>
</dbReference>
<comment type="caution">
    <text evidence="4">The sequence shown here is derived from an EMBL/GenBank/DDBJ whole genome shotgun (WGS) entry which is preliminary data.</text>
</comment>
<dbReference type="OrthoDB" id="9810734at2"/>
<comment type="similarity">
    <text evidence="1 3">Belongs to the short-chain dehydrogenases/reductases (SDR) family.</text>
</comment>
<dbReference type="eggNOG" id="COG4221">
    <property type="taxonomic scope" value="Bacteria"/>
</dbReference>
<accession>A9CWU7</accession>
<dbReference type="InterPro" id="IPR020904">
    <property type="entry name" value="Sc_DH/Rdtase_CS"/>
</dbReference>
<organism evidence="4 5">
    <name type="scientific">Hoeflea phototrophica (strain DSM 17068 / NCIMB 14078 / DFL-43)</name>
    <dbReference type="NCBI Taxonomy" id="411684"/>
    <lineage>
        <taxon>Bacteria</taxon>
        <taxon>Pseudomonadati</taxon>
        <taxon>Pseudomonadota</taxon>
        <taxon>Alphaproteobacteria</taxon>
        <taxon>Hyphomicrobiales</taxon>
        <taxon>Rhizobiaceae</taxon>
        <taxon>Hoeflea</taxon>
    </lineage>
</organism>
<evidence type="ECO:0000256" key="1">
    <source>
        <dbReference type="ARBA" id="ARBA00006484"/>
    </source>
</evidence>
<sequence length="237" mass="24390">MLFSDHVALVTGANRGLGRAVAAALIAAGAKKVYAASRSGDPIGLEGTVPIRIDVTDPETVRAAALACPDVTLLINNAGVAGFSGPISAPSMDTARHEMEVNYFGTLTTTRSFAPVISTNGGGTIVNVASILAYGPIPQVGTYSATKAAVLSMTQSLRGELAPKNIQVLALCPAFVDTDMIAKVDQPKMTPEDVANALVEGVIAGTEEMFPGPSAGMAAAFRADPKGYERKIINFLA</sequence>
<reference evidence="4 5" key="2">
    <citation type="submission" date="2012-06" db="EMBL/GenBank/DDBJ databases">
        <authorList>
            <person name="Fiebig A."/>
        </authorList>
    </citation>
    <scope>NUCLEOTIDE SEQUENCE [LARGE SCALE GENOMIC DNA]</scope>
    <source>
        <strain evidence="4 5">DFL-43</strain>
    </source>
</reference>
<evidence type="ECO:0000313" key="5">
    <source>
        <dbReference type="Proteomes" id="UP000004291"/>
    </source>
</evidence>
<evidence type="ECO:0000256" key="3">
    <source>
        <dbReference type="RuleBase" id="RU000363"/>
    </source>
</evidence>
<dbReference type="InterPro" id="IPR002347">
    <property type="entry name" value="SDR_fam"/>
</dbReference>
<dbReference type="EMBL" id="ABIA03000001">
    <property type="protein sequence ID" value="EDQ35571.1"/>
    <property type="molecule type" value="Genomic_DNA"/>
</dbReference>
<dbReference type="STRING" id="411684.HPDFL43_20292"/>
<dbReference type="InterPro" id="IPR036291">
    <property type="entry name" value="NAD(P)-bd_dom_sf"/>
</dbReference>
<gene>
    <name evidence="4" type="ORF">HPDFL43_20292</name>
</gene>
<dbReference type="SUPFAM" id="SSF51735">
    <property type="entry name" value="NAD(P)-binding Rossmann-fold domains"/>
    <property type="match status" value="1"/>
</dbReference>
<evidence type="ECO:0000313" key="4">
    <source>
        <dbReference type="EMBL" id="EDQ35571.1"/>
    </source>
</evidence>
<keyword evidence="5" id="KW-1185">Reference proteome</keyword>
<keyword evidence="2" id="KW-0560">Oxidoreductase</keyword>
<dbReference type="GO" id="GO:0005829">
    <property type="term" value="C:cytosol"/>
    <property type="evidence" value="ECO:0007669"/>
    <property type="project" value="TreeGrafter"/>
</dbReference>
<reference evidence="4 5" key="1">
    <citation type="submission" date="2007-10" db="EMBL/GenBank/DDBJ databases">
        <authorList>
            <person name="Wagner-Dobler I."/>
            <person name="Ferriera S."/>
            <person name="Johnson J."/>
            <person name="Kravitz S."/>
            <person name="Beeson K."/>
            <person name="Sutton G."/>
            <person name="Rogers Y.-H."/>
            <person name="Friedman R."/>
            <person name="Frazier M."/>
            <person name="Venter J.C."/>
        </authorList>
    </citation>
    <scope>NUCLEOTIDE SEQUENCE [LARGE SCALE GENOMIC DNA]</scope>
    <source>
        <strain evidence="4 5">DFL-43</strain>
    </source>
</reference>
<dbReference type="PROSITE" id="PS00061">
    <property type="entry name" value="ADH_SHORT"/>
    <property type="match status" value="1"/>
</dbReference>
<proteinExistence type="inferred from homology"/>
<dbReference type="PANTHER" id="PTHR43391">
    <property type="entry name" value="RETINOL DEHYDROGENASE-RELATED"/>
    <property type="match status" value="1"/>
</dbReference>
<dbReference type="PANTHER" id="PTHR43391:SF91">
    <property type="entry name" value="OS04G0390700 PROTEIN"/>
    <property type="match status" value="1"/>
</dbReference>
<dbReference type="PRINTS" id="PR00081">
    <property type="entry name" value="GDHRDH"/>
</dbReference>